<dbReference type="OrthoDB" id="3071225at2759"/>
<organism evidence="1 2">
    <name type="scientific">Lentinus tigrinus ALCF2SS1-6</name>
    <dbReference type="NCBI Taxonomy" id="1328759"/>
    <lineage>
        <taxon>Eukaryota</taxon>
        <taxon>Fungi</taxon>
        <taxon>Dikarya</taxon>
        <taxon>Basidiomycota</taxon>
        <taxon>Agaricomycotina</taxon>
        <taxon>Agaricomycetes</taxon>
        <taxon>Polyporales</taxon>
        <taxon>Polyporaceae</taxon>
        <taxon>Lentinus</taxon>
    </lineage>
</organism>
<dbReference type="InterPro" id="IPR016024">
    <property type="entry name" value="ARM-type_fold"/>
</dbReference>
<accession>A0A5C2RYF3</accession>
<evidence type="ECO:0000313" key="2">
    <source>
        <dbReference type="Proteomes" id="UP000313359"/>
    </source>
</evidence>
<proteinExistence type="predicted"/>
<gene>
    <name evidence="1" type="ORF">L227DRAFT_286683</name>
</gene>
<dbReference type="EMBL" id="ML122290">
    <property type="protein sequence ID" value="RPD56105.1"/>
    <property type="molecule type" value="Genomic_DNA"/>
</dbReference>
<dbReference type="SUPFAM" id="SSF48371">
    <property type="entry name" value="ARM repeat"/>
    <property type="match status" value="1"/>
</dbReference>
<protein>
    <submittedName>
        <fullName evidence="1">Uncharacterized protein</fullName>
    </submittedName>
</protein>
<evidence type="ECO:0000313" key="1">
    <source>
        <dbReference type="EMBL" id="RPD56105.1"/>
    </source>
</evidence>
<dbReference type="Proteomes" id="UP000313359">
    <property type="component" value="Unassembled WGS sequence"/>
</dbReference>
<dbReference type="AlphaFoldDB" id="A0A5C2RYF3"/>
<name>A0A5C2RYF3_9APHY</name>
<sequence length="391" mass="44418">MYLRPFVVVQEVGINKQAFPKRTQSTSTTHLAVCLDATPAWMPPPHTPPQTPGPGLHLLRHPMNGMSTTDASLPQPGDGLNGSDVQNQLRFNLVSRVMSKSELSLLNLYHIKARDPRTWEFQAFEHWLEKRNRMSPLGIHESRMAPSAIRALASDPMARSIPWQCRWTTDLRTCTVVTDYAVLDSIPKTIVKSEGDWTHRDGLPLRGLVWACVEAAIEGDDRAQPHMAWLTARLFEEFARNNPVLAIVFGELLKRCIWEEFEAWWKPGLPSCLSSFAYKGNKAALNLALAGVRFIGELYRLHMLPPSFLLHVLVIIHEGRWLSIEQLRAGRLLASYLDARIRGADPTISSKLMEAFSLNCRHVVGSWMGEAVDWWETFTLYQCMDRLVRSW</sequence>
<reference evidence="1" key="1">
    <citation type="journal article" date="2018" name="Genome Biol. Evol.">
        <title>Genomics and development of Lentinus tigrinus, a white-rot wood-decaying mushroom with dimorphic fruiting bodies.</title>
        <authorList>
            <person name="Wu B."/>
            <person name="Xu Z."/>
            <person name="Knudson A."/>
            <person name="Carlson A."/>
            <person name="Chen N."/>
            <person name="Kovaka S."/>
            <person name="LaButti K."/>
            <person name="Lipzen A."/>
            <person name="Pennachio C."/>
            <person name="Riley R."/>
            <person name="Schakwitz W."/>
            <person name="Umezawa K."/>
            <person name="Ohm R.A."/>
            <person name="Grigoriev I.V."/>
            <person name="Nagy L.G."/>
            <person name="Gibbons J."/>
            <person name="Hibbett D."/>
        </authorList>
    </citation>
    <scope>NUCLEOTIDE SEQUENCE [LARGE SCALE GENOMIC DNA]</scope>
    <source>
        <strain evidence="1">ALCF2SS1-6</strain>
    </source>
</reference>
<keyword evidence="2" id="KW-1185">Reference proteome</keyword>